<organism evidence="1 2">
    <name type="scientific">Acanthopleuribacter pedis</name>
    <dbReference type="NCBI Taxonomy" id="442870"/>
    <lineage>
        <taxon>Bacteria</taxon>
        <taxon>Pseudomonadati</taxon>
        <taxon>Acidobacteriota</taxon>
        <taxon>Holophagae</taxon>
        <taxon>Acanthopleuribacterales</taxon>
        <taxon>Acanthopleuribacteraceae</taxon>
        <taxon>Acanthopleuribacter</taxon>
    </lineage>
</organism>
<dbReference type="RefSeq" id="WP_207860489.1">
    <property type="nucleotide sequence ID" value="NZ_JAFREP010000017.1"/>
</dbReference>
<dbReference type="Proteomes" id="UP000664417">
    <property type="component" value="Unassembled WGS sequence"/>
</dbReference>
<protein>
    <submittedName>
        <fullName evidence="1">Uncharacterized protein</fullName>
    </submittedName>
</protein>
<dbReference type="AlphaFoldDB" id="A0A8J7Q9Y2"/>
<evidence type="ECO:0000313" key="2">
    <source>
        <dbReference type="Proteomes" id="UP000664417"/>
    </source>
</evidence>
<proteinExistence type="predicted"/>
<keyword evidence="2" id="KW-1185">Reference proteome</keyword>
<dbReference type="EMBL" id="JAFREP010000017">
    <property type="protein sequence ID" value="MBO1320535.1"/>
    <property type="molecule type" value="Genomic_DNA"/>
</dbReference>
<gene>
    <name evidence="1" type="ORF">J3U88_18810</name>
</gene>
<comment type="caution">
    <text evidence="1">The sequence shown here is derived from an EMBL/GenBank/DDBJ whole genome shotgun (WGS) entry which is preliminary data.</text>
</comment>
<name>A0A8J7Q9Y2_9BACT</name>
<reference evidence="1" key="1">
    <citation type="submission" date="2021-03" db="EMBL/GenBank/DDBJ databases">
        <authorList>
            <person name="Wang G."/>
        </authorList>
    </citation>
    <scope>NUCLEOTIDE SEQUENCE</scope>
    <source>
        <strain evidence="1">KCTC 12899</strain>
    </source>
</reference>
<sequence length="104" mass="11126">MSGGWVFLGLIASAFNPLVQGAPLAQNRCKKNAIHVSSVLVGTFLFRPQVSEKMRGKEEVGATHQSRVFDKKNGEETACDGSCFLPGSGDLAVRQHCAIKAKGH</sequence>
<accession>A0A8J7Q9Y2</accession>
<evidence type="ECO:0000313" key="1">
    <source>
        <dbReference type="EMBL" id="MBO1320535.1"/>
    </source>
</evidence>